<proteinExistence type="predicted"/>
<dbReference type="Gene3D" id="3.30.70.270">
    <property type="match status" value="1"/>
</dbReference>
<sequence>MEKCTNYANSKTRKRPVGPKILQTNFPPLMCGKTVEKMVNTRLTWYLENNTKYSPTQFGFRPGRSTEDLLVKVEHQIRSTLVNRKVSVAVFFDLKNAFDTINHEHILYKLANAGINGNMLRWIESFLKDRTYQVIVGNSKSERKLVKRGVPQGSCLSPTFFNIIMSDIIHPDTIIIGEYADDIAIIITEDTLEEAHSIAQATIQALENWAKTWSLVFNSTKTKSMCFTKKRIQEKLQDPNLILKVNNEEIEWVKTTKYLGATLDAPTLTWKKHHEDLAREAIQRLNIMRALSGTNWGANRELLINFYKAYIRSKLTYGAAATTSACQSRQMILERVQNAAMRIALGARKTTPIAAMQVEANLLPLQDHLKSHSLQYYHRKKAQGDQNPFINILEDDLQTRDKVWTHGIFKKPLARRIPDIIRDLGIPRDLQIKTTRISPDPPWHPPSIILKPDLLQEINKEDSAEKKRSAAIETINNLYIDHLHLYTDGSKVTQSTSAGLWIPEFQHRESWKLTHGPIRSIMGAELFAIDKGITWLLLHREILNTNRAVFLTDSRAGIETIKNNTPKHQSHIAHAIKQKAKLLSNYNMELTIQWLPSHVGVEGNEVVDQIAKQAHETHQETDAVIDTSEAKLLVSQAIQQRWQRIYDIQRPNLHIGPIKPKIEKWKWASVKDRRAETALSRLRLGHVGLNSHMHRFGMSETPLCTTCREQDTVNHFLTSCRKYVWSRRKMLRRLVEIGVRQPDCAILLGGGPFDPDIQVKIIKAVEIYLGETGMLGIL</sequence>
<dbReference type="Proteomes" id="UP001497623">
    <property type="component" value="Unassembled WGS sequence"/>
</dbReference>
<dbReference type="SUPFAM" id="SSF56672">
    <property type="entry name" value="DNA/RNA polymerases"/>
    <property type="match status" value="1"/>
</dbReference>
<evidence type="ECO:0000313" key="3">
    <source>
        <dbReference type="EMBL" id="CAL4108973.1"/>
    </source>
</evidence>
<gene>
    <name evidence="3" type="ORF">MNOR_LOCUS19014</name>
</gene>
<dbReference type="Pfam" id="PF00078">
    <property type="entry name" value="RVT_1"/>
    <property type="match status" value="1"/>
</dbReference>
<organism evidence="3 4">
    <name type="scientific">Meganyctiphanes norvegica</name>
    <name type="common">Northern krill</name>
    <name type="synonym">Thysanopoda norvegica</name>
    <dbReference type="NCBI Taxonomy" id="48144"/>
    <lineage>
        <taxon>Eukaryota</taxon>
        <taxon>Metazoa</taxon>
        <taxon>Ecdysozoa</taxon>
        <taxon>Arthropoda</taxon>
        <taxon>Crustacea</taxon>
        <taxon>Multicrustacea</taxon>
        <taxon>Malacostraca</taxon>
        <taxon>Eumalacostraca</taxon>
        <taxon>Eucarida</taxon>
        <taxon>Euphausiacea</taxon>
        <taxon>Euphausiidae</taxon>
        <taxon>Meganyctiphanes</taxon>
    </lineage>
</organism>
<dbReference type="AlphaFoldDB" id="A0AAV2QZH2"/>
<comment type="caution">
    <text evidence="3">The sequence shown here is derived from an EMBL/GenBank/DDBJ whole genome shotgun (WGS) entry which is preliminary data.</text>
</comment>
<dbReference type="GO" id="GO:0004523">
    <property type="term" value="F:RNA-DNA hybrid ribonuclease activity"/>
    <property type="evidence" value="ECO:0007669"/>
    <property type="project" value="InterPro"/>
</dbReference>
<dbReference type="PROSITE" id="PS50878">
    <property type="entry name" value="RT_POL"/>
    <property type="match status" value="1"/>
</dbReference>
<keyword evidence="4" id="KW-1185">Reference proteome</keyword>
<dbReference type="EMBL" id="CAXKWB010013893">
    <property type="protein sequence ID" value="CAL4108973.1"/>
    <property type="molecule type" value="Genomic_DNA"/>
</dbReference>
<dbReference type="CDD" id="cd09276">
    <property type="entry name" value="Rnase_HI_RT_non_LTR"/>
    <property type="match status" value="1"/>
</dbReference>
<dbReference type="InterPro" id="IPR043502">
    <property type="entry name" value="DNA/RNA_pol_sf"/>
</dbReference>
<dbReference type="SUPFAM" id="SSF53098">
    <property type="entry name" value="Ribonuclease H-like"/>
    <property type="match status" value="1"/>
</dbReference>
<dbReference type="GO" id="GO:0071897">
    <property type="term" value="P:DNA biosynthetic process"/>
    <property type="evidence" value="ECO:0007669"/>
    <property type="project" value="UniProtKB-ARBA"/>
</dbReference>
<evidence type="ECO:0000259" key="2">
    <source>
        <dbReference type="PROSITE" id="PS50879"/>
    </source>
</evidence>
<accession>A0AAV2QZH2</accession>
<dbReference type="GO" id="GO:0003676">
    <property type="term" value="F:nucleic acid binding"/>
    <property type="evidence" value="ECO:0007669"/>
    <property type="project" value="InterPro"/>
</dbReference>
<dbReference type="Pfam" id="PF00075">
    <property type="entry name" value="RNase_H"/>
    <property type="match status" value="1"/>
</dbReference>
<feature type="domain" description="Reverse transcriptase" evidence="1">
    <location>
        <begin position="1"/>
        <end position="263"/>
    </location>
</feature>
<dbReference type="Gene3D" id="3.30.420.10">
    <property type="entry name" value="Ribonuclease H-like superfamily/Ribonuclease H"/>
    <property type="match status" value="1"/>
</dbReference>
<evidence type="ECO:0000313" key="4">
    <source>
        <dbReference type="Proteomes" id="UP001497623"/>
    </source>
</evidence>
<dbReference type="InterPro" id="IPR036397">
    <property type="entry name" value="RNaseH_sf"/>
</dbReference>
<reference evidence="3 4" key="1">
    <citation type="submission" date="2024-05" db="EMBL/GenBank/DDBJ databases">
        <authorList>
            <person name="Wallberg A."/>
        </authorList>
    </citation>
    <scope>NUCLEOTIDE SEQUENCE [LARGE SCALE GENOMIC DNA]</scope>
</reference>
<dbReference type="PROSITE" id="PS50879">
    <property type="entry name" value="RNASE_H_1"/>
    <property type="match status" value="1"/>
</dbReference>
<dbReference type="GO" id="GO:0042575">
    <property type="term" value="C:DNA polymerase complex"/>
    <property type="evidence" value="ECO:0007669"/>
    <property type="project" value="UniProtKB-ARBA"/>
</dbReference>
<protein>
    <recommendedName>
        <fullName evidence="5">Reverse transcriptase</fullName>
    </recommendedName>
</protein>
<dbReference type="PANTHER" id="PTHR33332">
    <property type="entry name" value="REVERSE TRANSCRIPTASE DOMAIN-CONTAINING PROTEIN"/>
    <property type="match status" value="1"/>
</dbReference>
<evidence type="ECO:0000259" key="1">
    <source>
        <dbReference type="PROSITE" id="PS50878"/>
    </source>
</evidence>
<dbReference type="InterPro" id="IPR012337">
    <property type="entry name" value="RNaseH-like_sf"/>
</dbReference>
<dbReference type="InterPro" id="IPR000477">
    <property type="entry name" value="RT_dom"/>
</dbReference>
<name>A0AAV2QZH2_MEGNR</name>
<evidence type="ECO:0008006" key="5">
    <source>
        <dbReference type="Google" id="ProtNLM"/>
    </source>
</evidence>
<feature type="domain" description="RNase H type-1" evidence="2">
    <location>
        <begin position="479"/>
        <end position="616"/>
    </location>
</feature>
<dbReference type="CDD" id="cd01650">
    <property type="entry name" value="RT_nLTR_like"/>
    <property type="match status" value="1"/>
</dbReference>
<dbReference type="InterPro" id="IPR002156">
    <property type="entry name" value="RNaseH_domain"/>
</dbReference>
<dbReference type="InterPro" id="IPR043128">
    <property type="entry name" value="Rev_trsase/Diguanyl_cyclase"/>
</dbReference>